<dbReference type="InterPro" id="IPR005303">
    <property type="entry name" value="MOCOS_middle"/>
</dbReference>
<evidence type="ECO:0000313" key="4">
    <source>
        <dbReference type="EMBL" id="KAL2267631.1"/>
    </source>
</evidence>
<dbReference type="Pfam" id="PF03476">
    <property type="entry name" value="MOSC_N"/>
    <property type="match status" value="1"/>
</dbReference>
<evidence type="ECO:0000313" key="5">
    <source>
        <dbReference type="Proteomes" id="UP001600064"/>
    </source>
</evidence>
<evidence type="ECO:0000256" key="2">
    <source>
        <dbReference type="SAM" id="Phobius"/>
    </source>
</evidence>
<dbReference type="GeneID" id="98126093"/>
<feature type="compositionally biased region" description="Basic and acidic residues" evidence="1">
    <location>
        <begin position="66"/>
        <end position="87"/>
    </location>
</feature>
<reference evidence="4 5" key="1">
    <citation type="journal article" date="2024" name="Commun. Biol.">
        <title>Comparative genomic analysis of thermophilic fungi reveals convergent evolutionary adaptations and gene losses.</title>
        <authorList>
            <person name="Steindorff A.S."/>
            <person name="Aguilar-Pontes M.V."/>
            <person name="Robinson A.J."/>
            <person name="Andreopoulos B."/>
            <person name="LaButti K."/>
            <person name="Kuo A."/>
            <person name="Mondo S."/>
            <person name="Riley R."/>
            <person name="Otillar R."/>
            <person name="Haridas S."/>
            <person name="Lipzen A."/>
            <person name="Grimwood J."/>
            <person name="Schmutz J."/>
            <person name="Clum A."/>
            <person name="Reid I.D."/>
            <person name="Moisan M.C."/>
            <person name="Butler G."/>
            <person name="Nguyen T.T.M."/>
            <person name="Dewar K."/>
            <person name="Conant G."/>
            <person name="Drula E."/>
            <person name="Henrissat B."/>
            <person name="Hansel C."/>
            <person name="Singer S."/>
            <person name="Hutchinson M.I."/>
            <person name="de Vries R.P."/>
            <person name="Natvig D.O."/>
            <person name="Powell A.J."/>
            <person name="Tsang A."/>
            <person name="Grigoriev I.V."/>
        </authorList>
    </citation>
    <scope>NUCLEOTIDE SEQUENCE [LARGE SCALE GENOMIC DNA]</scope>
    <source>
        <strain evidence="4 5">ATCC 22073</strain>
    </source>
</reference>
<organism evidence="4 5">
    <name type="scientific">Remersonia thermophila</name>
    <dbReference type="NCBI Taxonomy" id="72144"/>
    <lineage>
        <taxon>Eukaryota</taxon>
        <taxon>Fungi</taxon>
        <taxon>Dikarya</taxon>
        <taxon>Ascomycota</taxon>
        <taxon>Pezizomycotina</taxon>
        <taxon>Sordariomycetes</taxon>
        <taxon>Sordariomycetidae</taxon>
        <taxon>Sordariales</taxon>
        <taxon>Sordariales incertae sedis</taxon>
        <taxon>Remersonia</taxon>
    </lineage>
</organism>
<dbReference type="Pfam" id="PF03473">
    <property type="entry name" value="MOSC"/>
    <property type="match status" value="1"/>
</dbReference>
<dbReference type="PANTHER" id="PTHR14237">
    <property type="entry name" value="MOLYBDOPTERIN COFACTOR SULFURASE MOSC"/>
    <property type="match status" value="1"/>
</dbReference>
<feature type="transmembrane region" description="Helical" evidence="2">
    <location>
        <begin position="20"/>
        <end position="40"/>
    </location>
</feature>
<proteinExistence type="predicted"/>
<sequence>MDGTTAPPPRAGPASVADATGVFMVAVTILAFFLPLLLIFPPFPPSQRDALLETHVQVGVAPAKSALHDANRKRADAAKNAEKEPNKETANTTTNTTASKTTKTTIRSLWIYPIKSCRGIELRQSKVLATGLEYDRLYTLAQRESSPGSAAASSAAGTDHGGSPDWHFITQRQFPLLATVSVDLFVPDVVKARGHPSTASAQPFLLVRFPWRAPGLRGAVAWLAAKFTRGWSAQPEMEFVLPVAFPEDPEAAAERGYRRATVKIWRDVVEALDVSTELPPELGQYLGVSGPLALLRVDPARLRAVRRCAPSADAAGYQPVTGFQDAYPLHLLNLTSVWDFEAKIDKDDDLRELDPRRFRANIIVDGGETPYDEETWKKIRFLPAPGSTRTPSTFHVSCRTVRCKLPNVDQDTGLRHKAEPDRALRKYREVDEGAPHKGCMGMQMTPLFPGASSSTNPEDLESWVEVGMPVEVLERGEHRYIPI</sequence>
<name>A0ABR4DBC2_9PEZI</name>
<dbReference type="RefSeq" id="XP_070866358.1">
    <property type="nucleotide sequence ID" value="XM_071011449.1"/>
</dbReference>
<dbReference type="EMBL" id="JAZGUE010000004">
    <property type="protein sequence ID" value="KAL2267631.1"/>
    <property type="molecule type" value="Genomic_DNA"/>
</dbReference>
<dbReference type="InterPro" id="IPR011037">
    <property type="entry name" value="Pyrv_Knase-like_insert_dom_sf"/>
</dbReference>
<dbReference type="SUPFAM" id="SSF50800">
    <property type="entry name" value="PK beta-barrel domain-like"/>
    <property type="match status" value="1"/>
</dbReference>
<keyword evidence="2" id="KW-0812">Transmembrane</keyword>
<gene>
    <name evidence="4" type="ORF">VTJ83DRAFT_4908</name>
</gene>
<dbReference type="Proteomes" id="UP001600064">
    <property type="component" value="Unassembled WGS sequence"/>
</dbReference>
<comment type="caution">
    <text evidence="4">The sequence shown here is derived from an EMBL/GenBank/DDBJ whole genome shotgun (WGS) entry which is preliminary data.</text>
</comment>
<keyword evidence="2" id="KW-1133">Transmembrane helix</keyword>
<feature type="compositionally biased region" description="Low complexity" evidence="1">
    <location>
        <begin position="89"/>
        <end position="100"/>
    </location>
</feature>
<feature type="domain" description="MOSC" evidence="3">
    <location>
        <begin position="300"/>
        <end position="473"/>
    </location>
</feature>
<evidence type="ECO:0000259" key="3">
    <source>
        <dbReference type="PROSITE" id="PS51340"/>
    </source>
</evidence>
<dbReference type="PROSITE" id="PS51340">
    <property type="entry name" value="MOSC"/>
    <property type="match status" value="1"/>
</dbReference>
<keyword evidence="2" id="KW-0472">Membrane</keyword>
<dbReference type="InterPro" id="IPR005302">
    <property type="entry name" value="MoCF_Sase_C"/>
</dbReference>
<protein>
    <recommendedName>
        <fullName evidence="3">MOSC domain-containing protein</fullName>
    </recommendedName>
</protein>
<keyword evidence="5" id="KW-1185">Reference proteome</keyword>
<feature type="region of interest" description="Disordered" evidence="1">
    <location>
        <begin position="63"/>
        <end position="100"/>
    </location>
</feature>
<evidence type="ECO:0000256" key="1">
    <source>
        <dbReference type="SAM" id="MobiDB-lite"/>
    </source>
</evidence>
<dbReference type="PANTHER" id="PTHR14237:SF23">
    <property type="entry name" value="MOSC DOMAIN PROTEIN (AFU_ORTHOLOGUE AFUA_7G05900)"/>
    <property type="match status" value="1"/>
</dbReference>
<accession>A0ABR4DBC2</accession>